<protein>
    <submittedName>
        <fullName evidence="3">Uncharacterized protein</fullName>
    </submittedName>
</protein>
<comment type="caution">
    <text evidence="3">The sequence shown here is derived from an EMBL/GenBank/DDBJ whole genome shotgun (WGS) entry which is preliminary data.</text>
</comment>
<dbReference type="AlphaFoldDB" id="A0A258FBW4"/>
<dbReference type="Gene3D" id="3.10.450.160">
    <property type="entry name" value="inner membrane protein cigr"/>
    <property type="match status" value="1"/>
</dbReference>
<sequence length="315" mass="34535">MKRSITLTSALALTLAISGAAMAQNGNGNGNGRGSGGGESAQQDRGNGNGGGNVNRSGGNDNRRGDNGRGNDRAERQADLRIPDVARDVARGQDRIERDVRREVEQRVGLDDGVVVLRRDAGRGLLNGCPPGLAKRDNGCLPPGQVRQIERAQDPYNRYNYLWRTLGGDGEYRYRDGYVYRTTPQGGLLGYLPVLGGILSPGNAWPAQYQYQQPPRYLSQYYGLNDGTQYRYADGVLYRVDPQTSSIGQVAALLTGQQFNVGQRLPAGYDVYNVPSAYRNQYPDSAQSQYRYNDGYVYQVDPTTQLVQAVIQLLT</sequence>
<feature type="signal peptide" evidence="2">
    <location>
        <begin position="1"/>
        <end position="23"/>
    </location>
</feature>
<feature type="compositionally biased region" description="Basic and acidic residues" evidence="1">
    <location>
        <begin position="61"/>
        <end position="85"/>
    </location>
</feature>
<proteinExistence type="predicted"/>
<feature type="region of interest" description="Disordered" evidence="1">
    <location>
        <begin position="26"/>
        <end position="85"/>
    </location>
</feature>
<evidence type="ECO:0000256" key="1">
    <source>
        <dbReference type="SAM" id="MobiDB-lite"/>
    </source>
</evidence>
<feature type="compositionally biased region" description="Gly residues" evidence="1">
    <location>
        <begin position="27"/>
        <end position="39"/>
    </location>
</feature>
<keyword evidence="2" id="KW-0732">Signal</keyword>
<gene>
    <name evidence="3" type="ORF">B7Z01_15420</name>
</gene>
<organism evidence="3 4">
    <name type="scientific">Brevundimonas subvibrioides</name>
    <dbReference type="NCBI Taxonomy" id="74313"/>
    <lineage>
        <taxon>Bacteria</taxon>
        <taxon>Pseudomonadati</taxon>
        <taxon>Pseudomonadota</taxon>
        <taxon>Alphaproteobacteria</taxon>
        <taxon>Caulobacterales</taxon>
        <taxon>Caulobacteraceae</taxon>
        <taxon>Brevundimonas</taxon>
    </lineage>
</organism>
<feature type="chain" id="PRO_5013124602" evidence="2">
    <location>
        <begin position="24"/>
        <end position="315"/>
    </location>
</feature>
<dbReference type="EMBL" id="NCEB01000059">
    <property type="protein sequence ID" value="OYX29697.1"/>
    <property type="molecule type" value="Genomic_DNA"/>
</dbReference>
<evidence type="ECO:0000313" key="3">
    <source>
        <dbReference type="EMBL" id="OYX29697.1"/>
    </source>
</evidence>
<dbReference type="Proteomes" id="UP000215595">
    <property type="component" value="Unassembled WGS sequence"/>
</dbReference>
<evidence type="ECO:0000256" key="2">
    <source>
        <dbReference type="SAM" id="SignalP"/>
    </source>
</evidence>
<evidence type="ECO:0000313" key="4">
    <source>
        <dbReference type="Proteomes" id="UP000215595"/>
    </source>
</evidence>
<name>A0A258FBW4_9CAUL</name>
<accession>A0A258FBW4</accession>
<reference evidence="3 4" key="1">
    <citation type="submission" date="2017-03" db="EMBL/GenBank/DDBJ databases">
        <title>Lifting the veil on microbial sulfur biogeochemistry in mining wastewaters.</title>
        <authorList>
            <person name="Kantor R.S."/>
            <person name="Colenbrander Nelson T."/>
            <person name="Marshall S."/>
            <person name="Bennett D."/>
            <person name="Apte S."/>
            <person name="Camacho D."/>
            <person name="Thomas B.C."/>
            <person name="Warren L.A."/>
            <person name="Banfield J.F."/>
        </authorList>
    </citation>
    <scope>NUCLEOTIDE SEQUENCE [LARGE SCALE GENOMIC DNA]</scope>
    <source>
        <strain evidence="3">32-69-9</strain>
    </source>
</reference>